<dbReference type="GO" id="GO:0003676">
    <property type="term" value="F:nucleic acid binding"/>
    <property type="evidence" value="ECO:0007669"/>
    <property type="project" value="InterPro"/>
</dbReference>
<gene>
    <name evidence="1" type="ORF">PC115_g19862</name>
    <name evidence="2" type="ORF">PC118_g11540</name>
</gene>
<evidence type="ECO:0000313" key="1">
    <source>
        <dbReference type="EMBL" id="KAG2889072.1"/>
    </source>
</evidence>
<organism evidence="2 3">
    <name type="scientific">Phytophthora cactorum</name>
    <dbReference type="NCBI Taxonomy" id="29920"/>
    <lineage>
        <taxon>Eukaryota</taxon>
        <taxon>Sar</taxon>
        <taxon>Stramenopiles</taxon>
        <taxon>Oomycota</taxon>
        <taxon>Peronosporomycetes</taxon>
        <taxon>Peronosporales</taxon>
        <taxon>Peronosporaceae</taxon>
        <taxon>Phytophthora</taxon>
    </lineage>
</organism>
<sequence length="149" mass="16965">MEVNAEFVDAVYEAVKAHEVYLEHVSGKTIVIVLNNAPAHRQTEAHVTEREDLELLRLGPYWPMCNPIEDVTGCFSVLKARIKAYLALCRDEMLSFPNGEKTEGRMWLLERSGEHYMPCIDRRLVNKMARHCALSVAAAIRSEPMEYGT</sequence>
<evidence type="ECO:0000313" key="2">
    <source>
        <dbReference type="EMBL" id="KAG2979859.1"/>
    </source>
</evidence>
<name>A0A8T1FP88_9STRA</name>
<dbReference type="EMBL" id="RCMI01001181">
    <property type="protein sequence ID" value="KAG2889072.1"/>
    <property type="molecule type" value="Genomic_DNA"/>
</dbReference>
<evidence type="ECO:0000313" key="3">
    <source>
        <dbReference type="Proteomes" id="UP000697107"/>
    </source>
</evidence>
<reference evidence="2" key="1">
    <citation type="submission" date="2018-10" db="EMBL/GenBank/DDBJ databases">
        <title>Effector identification in a new, highly contiguous assembly of the strawberry crown rot pathogen Phytophthora cactorum.</title>
        <authorList>
            <person name="Armitage A.D."/>
            <person name="Nellist C.F."/>
            <person name="Bates H."/>
            <person name="Vickerstaff R.J."/>
            <person name="Harrison R.J."/>
        </authorList>
    </citation>
    <scope>NUCLEOTIDE SEQUENCE</scope>
    <source>
        <strain evidence="1">4032</strain>
        <strain evidence="2">P415</strain>
    </source>
</reference>
<dbReference type="Proteomes" id="UP000774804">
    <property type="component" value="Unassembled WGS sequence"/>
</dbReference>
<accession>A0A8T1FP88</accession>
<proteinExistence type="predicted"/>
<evidence type="ECO:0008006" key="4">
    <source>
        <dbReference type="Google" id="ProtNLM"/>
    </source>
</evidence>
<dbReference type="VEuPathDB" id="FungiDB:PC110_g14660"/>
<protein>
    <recommendedName>
        <fullName evidence="4">Tc1-like transposase DDE domain-containing protein</fullName>
    </recommendedName>
</protein>
<dbReference type="AlphaFoldDB" id="A0A8T1FP88"/>
<dbReference type="EMBL" id="RCML01000351">
    <property type="protein sequence ID" value="KAG2979859.1"/>
    <property type="molecule type" value="Genomic_DNA"/>
</dbReference>
<comment type="caution">
    <text evidence="2">The sequence shown here is derived from an EMBL/GenBank/DDBJ whole genome shotgun (WGS) entry which is preliminary data.</text>
</comment>
<dbReference type="Gene3D" id="3.30.420.10">
    <property type="entry name" value="Ribonuclease H-like superfamily/Ribonuclease H"/>
    <property type="match status" value="1"/>
</dbReference>
<dbReference type="Proteomes" id="UP000697107">
    <property type="component" value="Unassembled WGS sequence"/>
</dbReference>
<dbReference type="InterPro" id="IPR036397">
    <property type="entry name" value="RNaseH_sf"/>
</dbReference>